<evidence type="ECO:0000313" key="3">
    <source>
        <dbReference type="Proteomes" id="UP000464657"/>
    </source>
</evidence>
<protein>
    <submittedName>
        <fullName evidence="2">Uncharacterized protein</fullName>
    </submittedName>
</protein>
<dbReference type="EMBL" id="CP019288">
    <property type="protein sequence ID" value="QHI37584.1"/>
    <property type="molecule type" value="Genomic_DNA"/>
</dbReference>
<keyword evidence="3" id="KW-1185">Reference proteome</keyword>
<gene>
    <name evidence="2" type="ORF">IMCC3317_29640</name>
</gene>
<dbReference type="KEGG" id="kan:IMCC3317_29640"/>
<dbReference type="RefSeq" id="WP_160130199.1">
    <property type="nucleotide sequence ID" value="NZ_CP019288.1"/>
</dbReference>
<proteinExistence type="predicted"/>
<dbReference type="Proteomes" id="UP000464657">
    <property type="component" value="Chromosome"/>
</dbReference>
<keyword evidence="1" id="KW-0175">Coiled coil</keyword>
<dbReference type="AlphaFoldDB" id="A0A7L4ZNV2"/>
<evidence type="ECO:0000313" key="2">
    <source>
        <dbReference type="EMBL" id="QHI37584.1"/>
    </source>
</evidence>
<name>A0A7L4ZNV2_9FLAO</name>
<accession>A0A7L4ZNV2</accession>
<reference evidence="2 3" key="1">
    <citation type="journal article" date="2013" name="Int. J. Syst. Evol. Microbiol.">
        <title>Kordia antarctica sp. nov., isolated from Antarctic seawater.</title>
        <authorList>
            <person name="Baek K."/>
            <person name="Choi A."/>
            <person name="Kang I."/>
            <person name="Lee K."/>
            <person name="Cho J.C."/>
        </authorList>
    </citation>
    <scope>NUCLEOTIDE SEQUENCE [LARGE SCALE GENOMIC DNA]</scope>
    <source>
        <strain evidence="2 3">IMCC3317</strain>
    </source>
</reference>
<organism evidence="2 3">
    <name type="scientific">Kordia antarctica</name>
    <dbReference type="NCBI Taxonomy" id="1218801"/>
    <lineage>
        <taxon>Bacteria</taxon>
        <taxon>Pseudomonadati</taxon>
        <taxon>Bacteroidota</taxon>
        <taxon>Flavobacteriia</taxon>
        <taxon>Flavobacteriales</taxon>
        <taxon>Flavobacteriaceae</taxon>
        <taxon>Kordia</taxon>
    </lineage>
</organism>
<sequence>MEEDKASYEALEQENKELKEKLDNIEKFKEFQRKAAKWTLRKGAGVFLGKGLKDAIKQTFTEFNTNRYILLY</sequence>
<evidence type="ECO:0000256" key="1">
    <source>
        <dbReference type="SAM" id="Coils"/>
    </source>
</evidence>
<feature type="coiled-coil region" evidence="1">
    <location>
        <begin position="1"/>
        <end position="35"/>
    </location>
</feature>